<feature type="coiled-coil region" evidence="4">
    <location>
        <begin position="207"/>
        <end position="234"/>
    </location>
</feature>
<dbReference type="InterPro" id="IPR027417">
    <property type="entry name" value="P-loop_NTPase"/>
</dbReference>
<feature type="domain" description="ABC transporter" evidence="5">
    <location>
        <begin position="310"/>
        <end position="521"/>
    </location>
</feature>
<keyword evidence="3 6" id="KW-0067">ATP-binding</keyword>
<feature type="domain" description="ABC transporter" evidence="5">
    <location>
        <begin position="1"/>
        <end position="222"/>
    </location>
</feature>
<dbReference type="EMBL" id="SCWB01000008">
    <property type="protein sequence ID" value="TDM11917.1"/>
    <property type="molecule type" value="Genomic_DNA"/>
</dbReference>
<dbReference type="FunFam" id="3.40.50.300:FF:000011">
    <property type="entry name" value="Putative ABC transporter ATP-binding component"/>
    <property type="match status" value="1"/>
</dbReference>
<evidence type="ECO:0000313" key="6">
    <source>
        <dbReference type="EMBL" id="TDM11917.1"/>
    </source>
</evidence>
<dbReference type="PROSITE" id="PS50893">
    <property type="entry name" value="ABC_TRANSPORTER_2"/>
    <property type="match status" value="2"/>
</dbReference>
<dbReference type="CDD" id="cd03221">
    <property type="entry name" value="ABCF_EF-3"/>
    <property type="match status" value="2"/>
</dbReference>
<evidence type="ECO:0000256" key="3">
    <source>
        <dbReference type="ARBA" id="ARBA00022840"/>
    </source>
</evidence>
<dbReference type="SMART" id="SM00382">
    <property type="entry name" value="AAA"/>
    <property type="match status" value="2"/>
</dbReference>
<comment type="caution">
    <text evidence="6">The sequence shown here is derived from an EMBL/GenBank/DDBJ whole genome shotgun (WGS) entry which is preliminary data.</text>
</comment>
<evidence type="ECO:0000256" key="1">
    <source>
        <dbReference type="ARBA" id="ARBA00022737"/>
    </source>
</evidence>
<accession>A0A4V3BEY2</accession>
<dbReference type="PANTHER" id="PTHR19211:SF14">
    <property type="entry name" value="ATP-BINDING CASSETTE SUB-FAMILY F MEMBER 1"/>
    <property type="match status" value="1"/>
</dbReference>
<keyword evidence="1" id="KW-0677">Repeat</keyword>
<dbReference type="RefSeq" id="WP_133443774.1">
    <property type="nucleotide sequence ID" value="NZ_SCWB01000008.1"/>
</dbReference>
<reference evidence="6 7" key="1">
    <citation type="submission" date="2019-01" db="EMBL/GenBank/DDBJ databases">
        <title>Draft genome sequences of the type strains of six Macrococcus species.</title>
        <authorList>
            <person name="Mazhar S."/>
            <person name="Altermann E."/>
            <person name="Hill C."/>
            <person name="Mcauliffe O."/>
        </authorList>
    </citation>
    <scope>NUCLEOTIDE SEQUENCE [LARGE SCALE GENOMIC DNA]</scope>
    <source>
        <strain evidence="6 7">CCM4815</strain>
    </source>
</reference>
<keyword evidence="2" id="KW-0547">Nucleotide-binding</keyword>
<gene>
    <name evidence="6" type="ORF">ERX29_05915</name>
</gene>
<organism evidence="6 7">
    <name type="scientific">Macrococcus lamae</name>
    <dbReference type="NCBI Taxonomy" id="198484"/>
    <lineage>
        <taxon>Bacteria</taxon>
        <taxon>Bacillati</taxon>
        <taxon>Bacillota</taxon>
        <taxon>Bacilli</taxon>
        <taxon>Bacillales</taxon>
        <taxon>Staphylococcaceae</taxon>
        <taxon>Macrococcus</taxon>
    </lineage>
</organism>
<evidence type="ECO:0000256" key="4">
    <source>
        <dbReference type="SAM" id="Coils"/>
    </source>
</evidence>
<name>A0A4V3BEY2_9STAP</name>
<evidence type="ECO:0000259" key="5">
    <source>
        <dbReference type="PROSITE" id="PS50893"/>
    </source>
</evidence>
<dbReference type="Pfam" id="PF00005">
    <property type="entry name" value="ABC_tran"/>
    <property type="match status" value="2"/>
</dbReference>
<keyword evidence="7" id="KW-1185">Reference proteome</keyword>
<dbReference type="InterPro" id="IPR017871">
    <property type="entry name" value="ABC_transporter-like_CS"/>
</dbReference>
<dbReference type="GO" id="GO:0016887">
    <property type="term" value="F:ATP hydrolysis activity"/>
    <property type="evidence" value="ECO:0007669"/>
    <property type="project" value="InterPro"/>
</dbReference>
<dbReference type="AlphaFoldDB" id="A0A4V3BEY2"/>
<dbReference type="PROSITE" id="PS00211">
    <property type="entry name" value="ABC_TRANSPORTER_1"/>
    <property type="match status" value="1"/>
</dbReference>
<dbReference type="Proteomes" id="UP000294802">
    <property type="component" value="Unassembled WGS sequence"/>
</dbReference>
<keyword evidence="4" id="KW-0175">Coiled coil</keyword>
<dbReference type="OrthoDB" id="9760950at2"/>
<evidence type="ECO:0000313" key="7">
    <source>
        <dbReference type="Proteomes" id="UP000294802"/>
    </source>
</evidence>
<sequence>MKTINQKLMVDDKMLIDHVHFTIDDGEHIAIIGDNGIGKSVLMRQLAEQFNTGILEQSIEEDSSVLDFIIAVNPQLYQLKQQKNLDINLISDYIEQGGYELENEIIQMMKRFNLNEEMAEQNVSLLSGGEQTKVGLIKLLSSQPDIFLFDEPTNHIDGETKEWLKNWMKQSKETIIFVSHDRDFINDTASKIVELNVDGSKTYHLNYDCYLQEKERMRKENAALIDKERKEKQKMKRMIQEMKEWHHEAAGKAGVRDPGEQKKVAKIAKRYKSKEHQLQQKIDHFEGKSKKEFRTDLSIHSTTFNARQFARFEHVGISFDNRKIISDVTFTIEKGDKIAVEGRNGSGKSTLLKLLIGELSPNEGKIAVNPETHIGYFSQQLQQLNLNNTVLEEILENEIDVSFARTILASFRFTAERMDDIVEHLSMGEKCRLAFVKLYFSEANLLVLDEPTNYFDITMQQIVENMLVNYQGAIIFVSHDRYFNQAVANRHFVIEQGKLVDKETVIEDEIDARHLKGLLNDLSEFDQ</sequence>
<proteinExistence type="predicted"/>
<dbReference type="InterPro" id="IPR003439">
    <property type="entry name" value="ABC_transporter-like_ATP-bd"/>
</dbReference>
<evidence type="ECO:0000256" key="2">
    <source>
        <dbReference type="ARBA" id="ARBA00022741"/>
    </source>
</evidence>
<dbReference type="Gene3D" id="3.40.50.300">
    <property type="entry name" value="P-loop containing nucleotide triphosphate hydrolases"/>
    <property type="match status" value="2"/>
</dbReference>
<protein>
    <submittedName>
        <fullName evidence="6">ABC-F family ATP-binding cassette domain-containing protein</fullName>
    </submittedName>
</protein>
<dbReference type="NCBIfam" id="NF000355">
    <property type="entry name" value="ribo_prot_ABC_F"/>
    <property type="match status" value="1"/>
</dbReference>
<dbReference type="SUPFAM" id="SSF52540">
    <property type="entry name" value="P-loop containing nucleoside triphosphate hydrolases"/>
    <property type="match status" value="2"/>
</dbReference>
<dbReference type="GO" id="GO:0005524">
    <property type="term" value="F:ATP binding"/>
    <property type="evidence" value="ECO:0007669"/>
    <property type="project" value="UniProtKB-KW"/>
</dbReference>
<dbReference type="InterPro" id="IPR003593">
    <property type="entry name" value="AAA+_ATPase"/>
</dbReference>
<dbReference type="InterPro" id="IPR050611">
    <property type="entry name" value="ABCF"/>
</dbReference>
<dbReference type="PANTHER" id="PTHR19211">
    <property type="entry name" value="ATP-BINDING TRANSPORT PROTEIN-RELATED"/>
    <property type="match status" value="1"/>
</dbReference>